<dbReference type="RefSeq" id="WP_243488907.1">
    <property type="nucleotide sequence ID" value="NZ_CP063361.1"/>
</dbReference>
<dbReference type="EMBL" id="CP063361">
    <property type="protein sequence ID" value="UOD27678.1"/>
    <property type="molecule type" value="Genomic_DNA"/>
</dbReference>
<evidence type="ECO:0000313" key="1">
    <source>
        <dbReference type="EMBL" id="UOD27678.1"/>
    </source>
</evidence>
<evidence type="ECO:0008006" key="3">
    <source>
        <dbReference type="Google" id="ProtNLM"/>
    </source>
</evidence>
<accession>A0ABY3ZYY5</accession>
<protein>
    <recommendedName>
        <fullName evidence="3">Aminomethyltransferase folate-binding domain-containing protein</fullName>
    </recommendedName>
</protein>
<organism evidence="1 2">
    <name type="scientific">Massilia violaceinigra</name>
    <dbReference type="NCBI Taxonomy" id="2045208"/>
    <lineage>
        <taxon>Bacteria</taxon>
        <taxon>Pseudomonadati</taxon>
        <taxon>Pseudomonadota</taxon>
        <taxon>Betaproteobacteria</taxon>
        <taxon>Burkholderiales</taxon>
        <taxon>Oxalobacteraceae</taxon>
        <taxon>Telluria group</taxon>
        <taxon>Massilia</taxon>
    </lineage>
</organism>
<reference evidence="1 2" key="1">
    <citation type="submission" date="2020-10" db="EMBL/GenBank/DDBJ databases">
        <title>Genome analysis of Massilia species.</title>
        <authorList>
            <person name="Jung D.-H."/>
        </authorList>
    </citation>
    <scope>NUCLEOTIDE SEQUENCE [LARGE SCALE GENOMIC DNA]</scope>
    <source>
        <strain evidence="2">sipir</strain>
    </source>
</reference>
<sequence length="226" mass="25166">MLKFRYFQIRVPCSFDELARMAVSGGADNSTPEIGVVKQLKGQIFLRSSFTRFIAANTLSNDGVIVATNVPTVDVYAIRIFVENKKLFLCCSDPPRGSRFVSEILSKILREDNYFFESIEINHELISKHIVNFSGCKLVSAKVRDFHVYNGAVGRLEISSQDGLAEDIAPFLKGKHYKIDALAYAISHGLSHGLIYFSRNGTLRVSDALAEIAIPLFESALGEFYT</sequence>
<evidence type="ECO:0000313" key="2">
    <source>
        <dbReference type="Proteomes" id="UP000831532"/>
    </source>
</evidence>
<name>A0ABY3ZYY5_9BURK</name>
<proteinExistence type="predicted"/>
<dbReference type="Proteomes" id="UP000831532">
    <property type="component" value="Chromosome"/>
</dbReference>
<gene>
    <name evidence="1" type="ORF">INH39_19460</name>
</gene>
<keyword evidence="2" id="KW-1185">Reference proteome</keyword>